<reference evidence="2" key="1">
    <citation type="journal article" date="2020" name="mSystems">
        <title>Genome- and Community-Level Interaction Insights into Carbon Utilization and Element Cycling Functions of Hydrothermarchaeota in Hydrothermal Sediment.</title>
        <authorList>
            <person name="Zhou Z."/>
            <person name="Liu Y."/>
            <person name="Xu W."/>
            <person name="Pan J."/>
            <person name="Luo Z.H."/>
            <person name="Li M."/>
        </authorList>
    </citation>
    <scope>NUCLEOTIDE SEQUENCE [LARGE SCALE GENOMIC DNA]</scope>
    <source>
        <strain evidence="2">SpSt-1224</strain>
    </source>
</reference>
<sequence length="197" mass="22714">MAEGRNRRGAVRATDRVLLAYKKVTPEKFAEIAEDYQQGISIYTQEGLGEIQLYIGAHTALERLRNRDPDLADFLKHLDNKLNILLKRVKGERSLFDALKLQKVSISGRGIAFFSFEQFTPGDLVEIHLALLPSYTYLYFFARVTQCEQDGEHQGRAIYRIGSEFALVMEEDREKMVQHNFKQQSLALRSRRQADDD</sequence>
<dbReference type="EMBL" id="DSDS01000154">
    <property type="protein sequence ID" value="HET98408.1"/>
    <property type="molecule type" value="Genomic_DNA"/>
</dbReference>
<feature type="domain" description="PilZ" evidence="1">
    <location>
        <begin position="104"/>
        <end position="178"/>
    </location>
</feature>
<dbReference type="GO" id="GO:0035438">
    <property type="term" value="F:cyclic-di-GMP binding"/>
    <property type="evidence" value="ECO:0007669"/>
    <property type="project" value="InterPro"/>
</dbReference>
<accession>A0A7C2THZ1</accession>
<proteinExistence type="predicted"/>
<name>A0A7C2THZ1_9BACT</name>
<dbReference type="AlphaFoldDB" id="A0A7C2THZ1"/>
<dbReference type="Pfam" id="PF07238">
    <property type="entry name" value="PilZ"/>
    <property type="match status" value="1"/>
</dbReference>
<protein>
    <submittedName>
        <fullName evidence="2">PilZ domain-containing protein</fullName>
    </submittedName>
</protein>
<dbReference type="InterPro" id="IPR009875">
    <property type="entry name" value="PilZ_domain"/>
</dbReference>
<evidence type="ECO:0000313" key="2">
    <source>
        <dbReference type="EMBL" id="HET98408.1"/>
    </source>
</evidence>
<evidence type="ECO:0000259" key="1">
    <source>
        <dbReference type="Pfam" id="PF07238"/>
    </source>
</evidence>
<organism evidence="2">
    <name type="scientific">Desulfurivibrio alkaliphilus</name>
    <dbReference type="NCBI Taxonomy" id="427923"/>
    <lineage>
        <taxon>Bacteria</taxon>
        <taxon>Pseudomonadati</taxon>
        <taxon>Thermodesulfobacteriota</taxon>
        <taxon>Desulfobulbia</taxon>
        <taxon>Desulfobulbales</taxon>
        <taxon>Desulfobulbaceae</taxon>
        <taxon>Desulfurivibrio</taxon>
    </lineage>
</organism>
<dbReference type="Proteomes" id="UP000885986">
    <property type="component" value="Unassembled WGS sequence"/>
</dbReference>
<comment type="caution">
    <text evidence="2">The sequence shown here is derived from an EMBL/GenBank/DDBJ whole genome shotgun (WGS) entry which is preliminary data.</text>
</comment>
<gene>
    <name evidence="2" type="ORF">ENN98_06915</name>
</gene>